<dbReference type="InterPro" id="IPR050833">
    <property type="entry name" value="Poly_Biosynth_Transport"/>
</dbReference>
<evidence type="ECO:0000256" key="6">
    <source>
        <dbReference type="SAM" id="Phobius"/>
    </source>
</evidence>
<evidence type="ECO:0000256" key="2">
    <source>
        <dbReference type="ARBA" id="ARBA00022475"/>
    </source>
</evidence>
<feature type="transmembrane region" description="Helical" evidence="6">
    <location>
        <begin position="20"/>
        <end position="40"/>
    </location>
</feature>
<feature type="transmembrane region" description="Helical" evidence="6">
    <location>
        <begin position="163"/>
        <end position="187"/>
    </location>
</feature>
<gene>
    <name evidence="7" type="ORF">SAMN06265374_3010</name>
</gene>
<dbReference type="Proteomes" id="UP001157914">
    <property type="component" value="Unassembled WGS sequence"/>
</dbReference>
<dbReference type="PANTHER" id="PTHR30250:SF11">
    <property type="entry name" value="O-ANTIGEN TRANSPORTER-RELATED"/>
    <property type="match status" value="1"/>
</dbReference>
<keyword evidence="8" id="KW-1185">Reference proteome</keyword>
<evidence type="ECO:0000313" key="8">
    <source>
        <dbReference type="Proteomes" id="UP001157914"/>
    </source>
</evidence>
<feature type="transmembrane region" description="Helical" evidence="6">
    <location>
        <begin position="269"/>
        <end position="289"/>
    </location>
</feature>
<keyword evidence="2" id="KW-1003">Cell membrane</keyword>
<feature type="transmembrane region" description="Helical" evidence="6">
    <location>
        <begin position="385"/>
        <end position="404"/>
    </location>
</feature>
<sequence length="452" mass="48235">MQSLANSWIKRLQAVARPAAGRMAVSTLAIRICGAALAYVSQIVLARLLGAHDYGIYSVAWTFVIVLGAMACGGFSSSANRFIPQYREKADFDGLRGFLRTSGQAAFAMGLGIAVLGIGLILLLRPVIDPSYVMPLIMVFSILPLAAYSLVQEGIARSYDWAFLAMLPIYIWRPLAILVFLIVLIAAGMTATAITAVLAAMAATLLIAAYQYLHVRQKLAPSVPKGPRRVELKTWLLISLPMLMVDGFFQLITSADVIMVSFFEDPDAVAVYFAASKTLALVHFVYFAVRAASAHRISAFTHAGDSAGLAAYMRQATIWTFWPSVAAGAGLLVIAPLLLSLFGEGFESGYVLIALLLAGVLARASVGPADALLTMTGHQKTCAAIYGLTFGLNVVLNLTLIPFLGLPGAAIGTSLAIVFEAATLALVAKRKLNVTTFVLPLLIRPKDLPVDR</sequence>
<evidence type="ECO:0000256" key="4">
    <source>
        <dbReference type="ARBA" id="ARBA00022989"/>
    </source>
</evidence>
<dbReference type="Pfam" id="PF01943">
    <property type="entry name" value="Polysacc_synt"/>
    <property type="match status" value="1"/>
</dbReference>
<feature type="transmembrane region" description="Helical" evidence="6">
    <location>
        <begin position="60"/>
        <end position="83"/>
    </location>
</feature>
<evidence type="ECO:0000256" key="3">
    <source>
        <dbReference type="ARBA" id="ARBA00022692"/>
    </source>
</evidence>
<proteinExistence type="predicted"/>
<feature type="transmembrane region" description="Helical" evidence="6">
    <location>
        <begin position="234"/>
        <end position="263"/>
    </location>
</feature>
<accession>A0ABY1P8K0</accession>
<organism evidence="7 8">
    <name type="scientific">Roseibium denhamense</name>
    <dbReference type="NCBI Taxonomy" id="76305"/>
    <lineage>
        <taxon>Bacteria</taxon>
        <taxon>Pseudomonadati</taxon>
        <taxon>Pseudomonadota</taxon>
        <taxon>Alphaproteobacteria</taxon>
        <taxon>Hyphomicrobiales</taxon>
        <taxon>Stappiaceae</taxon>
        <taxon>Roseibium</taxon>
    </lineage>
</organism>
<feature type="transmembrane region" description="Helical" evidence="6">
    <location>
        <begin position="349"/>
        <end position="373"/>
    </location>
</feature>
<keyword evidence="5 6" id="KW-0472">Membrane</keyword>
<evidence type="ECO:0000256" key="1">
    <source>
        <dbReference type="ARBA" id="ARBA00004651"/>
    </source>
</evidence>
<dbReference type="InterPro" id="IPR002797">
    <property type="entry name" value="Polysacc_synth"/>
</dbReference>
<evidence type="ECO:0000256" key="5">
    <source>
        <dbReference type="ARBA" id="ARBA00023136"/>
    </source>
</evidence>
<dbReference type="EMBL" id="FXTT01000004">
    <property type="protein sequence ID" value="SMP28778.1"/>
    <property type="molecule type" value="Genomic_DNA"/>
</dbReference>
<name>A0ABY1P8K0_9HYPH</name>
<comment type="caution">
    <text evidence="7">The sequence shown here is derived from an EMBL/GenBank/DDBJ whole genome shotgun (WGS) entry which is preliminary data.</text>
</comment>
<feature type="transmembrane region" description="Helical" evidence="6">
    <location>
        <begin position="410"/>
        <end position="428"/>
    </location>
</feature>
<feature type="transmembrane region" description="Helical" evidence="6">
    <location>
        <begin position="193"/>
        <end position="213"/>
    </location>
</feature>
<evidence type="ECO:0000313" key="7">
    <source>
        <dbReference type="EMBL" id="SMP28778.1"/>
    </source>
</evidence>
<protein>
    <submittedName>
        <fullName evidence="7">Membrane protein involved in the export of O-antigen and teichoic acid</fullName>
    </submittedName>
</protein>
<reference evidence="7 8" key="1">
    <citation type="submission" date="2017-05" db="EMBL/GenBank/DDBJ databases">
        <authorList>
            <person name="Varghese N."/>
            <person name="Submissions S."/>
        </authorList>
    </citation>
    <scope>NUCLEOTIDE SEQUENCE [LARGE SCALE GENOMIC DNA]</scope>
    <source>
        <strain evidence="7 8">DSM 15949</strain>
    </source>
</reference>
<feature type="transmembrane region" description="Helical" evidence="6">
    <location>
        <begin position="104"/>
        <end position="126"/>
    </location>
</feature>
<feature type="transmembrane region" description="Helical" evidence="6">
    <location>
        <begin position="321"/>
        <end position="343"/>
    </location>
</feature>
<keyword evidence="3 6" id="KW-0812">Transmembrane</keyword>
<dbReference type="RefSeq" id="WP_208997217.1">
    <property type="nucleotide sequence ID" value="NZ_BAAAEA010000004.1"/>
</dbReference>
<feature type="transmembrane region" description="Helical" evidence="6">
    <location>
        <begin position="132"/>
        <end position="151"/>
    </location>
</feature>
<dbReference type="PANTHER" id="PTHR30250">
    <property type="entry name" value="PST FAMILY PREDICTED COLANIC ACID TRANSPORTER"/>
    <property type="match status" value="1"/>
</dbReference>
<comment type="subcellular location">
    <subcellularLocation>
        <location evidence="1">Cell membrane</location>
        <topology evidence="1">Multi-pass membrane protein</topology>
    </subcellularLocation>
</comment>
<keyword evidence="4 6" id="KW-1133">Transmembrane helix</keyword>